<dbReference type="GO" id="GO:0004222">
    <property type="term" value="F:metalloendopeptidase activity"/>
    <property type="evidence" value="ECO:0007669"/>
    <property type="project" value="InterPro"/>
</dbReference>
<evidence type="ECO:0000256" key="5">
    <source>
        <dbReference type="ARBA" id="ARBA00023049"/>
    </source>
</evidence>
<keyword evidence="5" id="KW-0482">Metalloprotease</keyword>
<evidence type="ECO:0000256" key="4">
    <source>
        <dbReference type="ARBA" id="ARBA00022833"/>
    </source>
</evidence>
<evidence type="ECO:0000256" key="2">
    <source>
        <dbReference type="ARBA" id="ARBA00022723"/>
    </source>
</evidence>
<organism evidence="11 12">
    <name type="scientific">Pinctada imbricata</name>
    <name type="common">Atlantic pearl-oyster</name>
    <name type="synonym">Pinctada martensii</name>
    <dbReference type="NCBI Taxonomy" id="66713"/>
    <lineage>
        <taxon>Eukaryota</taxon>
        <taxon>Metazoa</taxon>
        <taxon>Spiralia</taxon>
        <taxon>Lophotrochozoa</taxon>
        <taxon>Mollusca</taxon>
        <taxon>Bivalvia</taxon>
        <taxon>Autobranchia</taxon>
        <taxon>Pteriomorphia</taxon>
        <taxon>Pterioida</taxon>
        <taxon>Pterioidea</taxon>
        <taxon>Pteriidae</taxon>
        <taxon>Pinctada</taxon>
    </lineage>
</organism>
<keyword evidence="4 8" id="KW-0862">Zinc</keyword>
<sequence>MTLAHQIFSPRAKVTNTEYRIKEIVPIELILDDKPLEFIRNRRSVSDFDHFPQTLSFKFQTSFGEVKLDLQRNDLINIPPVYLWNGQQVVKNGELKMQRDFAVYQGDDMGASALVTFPSNDYTQFELHASYMNNGQWFSIEPLKPSRNKRSVPIQKPVFPTFPPTTQHPAAILRSHLIQKLMEDLDFGDDYVIITNDSIDDISLSKHGDEQIRVQRVSGDSGRHSSTGSGSNVGGDGSSGSDDGDDGKSAKDQRSSIPITKIRNRQSRKKRSFKDQNFYNAKHRRKRQSTNQLYIEYLVCVDYANYVIWQSMMSGSTDQEIQDQATAAITKYYLYLVNGMDTRFKTALTTQGDLRVGIAGLVLAMDPDSSGWTEDNVITGNLVNDGNTLLNFAQWVNSQSGTLPTHDHAALFTGYNLAESASNSRTIGISYLSRVCNTYASSVNEELFNAISIHIAAHELGHSVGASHDSSSSCPSSMVYLMAGTLPNPANLSPSLAQNTYMFSSCSRSAIGQYIAGLSTNCLSNEPPYLNVLAGSSQTPYYVDEQCQLTYAPSTDTSFCRESYVGTQLKWSEICHKLRCKIPGSSSCSTHFSVDGTPCGNYKVNLINHVSTTCLLSPC</sequence>
<keyword evidence="12" id="KW-1185">Reference proteome</keyword>
<evidence type="ECO:0000256" key="6">
    <source>
        <dbReference type="ARBA" id="ARBA00023157"/>
    </source>
</evidence>
<keyword evidence="7" id="KW-0325">Glycoprotein</keyword>
<accession>A0AA88YSW5</accession>
<feature type="binding site" evidence="8">
    <location>
        <position position="468"/>
    </location>
    <ligand>
        <name>Zn(2+)</name>
        <dbReference type="ChEBI" id="CHEBI:29105"/>
        <note>catalytic</note>
    </ligand>
</feature>
<dbReference type="PANTHER" id="PTHR11905:SF159">
    <property type="entry name" value="ADAM METALLOPROTEASE"/>
    <property type="match status" value="1"/>
</dbReference>
<dbReference type="Pfam" id="PF01421">
    <property type="entry name" value="Reprolysin"/>
    <property type="match status" value="1"/>
</dbReference>
<dbReference type="PROSITE" id="PS50215">
    <property type="entry name" value="ADAM_MEPRO"/>
    <property type="match status" value="1"/>
</dbReference>
<evidence type="ECO:0000256" key="1">
    <source>
        <dbReference type="ARBA" id="ARBA00022670"/>
    </source>
</evidence>
<reference evidence="11" key="1">
    <citation type="submission" date="2019-08" db="EMBL/GenBank/DDBJ databases">
        <title>The improved chromosome-level genome for the pearl oyster Pinctada fucata martensii using PacBio sequencing and Hi-C.</title>
        <authorList>
            <person name="Zheng Z."/>
        </authorList>
    </citation>
    <scope>NUCLEOTIDE SEQUENCE</scope>
    <source>
        <strain evidence="11">ZZ-2019</strain>
        <tissue evidence="11">Adductor muscle</tissue>
    </source>
</reference>
<evidence type="ECO:0000256" key="3">
    <source>
        <dbReference type="ARBA" id="ARBA00022801"/>
    </source>
</evidence>
<feature type="region of interest" description="Disordered" evidence="9">
    <location>
        <begin position="216"/>
        <end position="284"/>
    </location>
</feature>
<comment type="caution">
    <text evidence="11">The sequence shown here is derived from an EMBL/GenBank/DDBJ whole genome shotgun (WGS) entry which is preliminary data.</text>
</comment>
<gene>
    <name evidence="11" type="ORF">FSP39_012833</name>
</gene>
<dbReference type="Pfam" id="PF17771">
    <property type="entry name" value="ADAMTS_CR_2"/>
    <property type="match status" value="1"/>
</dbReference>
<evidence type="ECO:0000259" key="10">
    <source>
        <dbReference type="PROSITE" id="PS50215"/>
    </source>
</evidence>
<dbReference type="PANTHER" id="PTHR11905">
    <property type="entry name" value="ADAM A DISINTEGRIN AND METALLOPROTEASE DOMAIN"/>
    <property type="match status" value="1"/>
</dbReference>
<evidence type="ECO:0000313" key="11">
    <source>
        <dbReference type="EMBL" id="KAK3104896.1"/>
    </source>
</evidence>
<evidence type="ECO:0000256" key="7">
    <source>
        <dbReference type="ARBA" id="ARBA00023180"/>
    </source>
</evidence>
<feature type="binding site" evidence="8">
    <location>
        <position position="458"/>
    </location>
    <ligand>
        <name>Zn(2+)</name>
        <dbReference type="ChEBI" id="CHEBI:29105"/>
        <note>catalytic</note>
    </ligand>
</feature>
<dbReference type="Gene3D" id="3.40.390.10">
    <property type="entry name" value="Collagenase (Catalytic Domain)"/>
    <property type="match status" value="1"/>
</dbReference>
<dbReference type="InterPro" id="IPR024079">
    <property type="entry name" value="MetalloPept_cat_dom_sf"/>
</dbReference>
<dbReference type="Gene3D" id="3.40.1620.60">
    <property type="match status" value="1"/>
</dbReference>
<evidence type="ECO:0000313" key="12">
    <source>
        <dbReference type="Proteomes" id="UP001186944"/>
    </source>
</evidence>
<feature type="active site" evidence="8">
    <location>
        <position position="459"/>
    </location>
</feature>
<keyword evidence="6" id="KW-1015">Disulfide bond</keyword>
<dbReference type="Proteomes" id="UP001186944">
    <property type="component" value="Unassembled WGS sequence"/>
</dbReference>
<feature type="compositionally biased region" description="Basic residues" evidence="9">
    <location>
        <begin position="262"/>
        <end position="272"/>
    </location>
</feature>
<dbReference type="InterPro" id="IPR041645">
    <property type="entry name" value="ADAMTS_CR_2"/>
</dbReference>
<dbReference type="SUPFAM" id="SSF55486">
    <property type="entry name" value="Metalloproteases ('zincins'), catalytic domain"/>
    <property type="match status" value="1"/>
</dbReference>
<dbReference type="GO" id="GO:0046872">
    <property type="term" value="F:metal ion binding"/>
    <property type="evidence" value="ECO:0007669"/>
    <property type="project" value="UniProtKB-KW"/>
</dbReference>
<dbReference type="AlphaFoldDB" id="A0AA88YSW5"/>
<evidence type="ECO:0000256" key="9">
    <source>
        <dbReference type="SAM" id="MobiDB-lite"/>
    </source>
</evidence>
<dbReference type="GO" id="GO:0006509">
    <property type="term" value="P:membrane protein ectodomain proteolysis"/>
    <property type="evidence" value="ECO:0007669"/>
    <property type="project" value="TreeGrafter"/>
</dbReference>
<keyword evidence="1" id="KW-0645">Protease</keyword>
<keyword evidence="3" id="KW-0378">Hydrolase</keyword>
<protein>
    <recommendedName>
        <fullName evidence="10">Peptidase M12B domain-containing protein</fullName>
    </recommendedName>
</protein>
<dbReference type="InterPro" id="IPR001590">
    <property type="entry name" value="Peptidase_M12B"/>
</dbReference>
<keyword evidence="2 8" id="KW-0479">Metal-binding</keyword>
<proteinExistence type="predicted"/>
<feature type="binding site" evidence="8">
    <location>
        <position position="462"/>
    </location>
    <ligand>
        <name>Zn(2+)</name>
        <dbReference type="ChEBI" id="CHEBI:29105"/>
        <note>catalytic</note>
    </ligand>
</feature>
<feature type="domain" description="Peptidase M12B" evidence="10">
    <location>
        <begin position="293"/>
        <end position="527"/>
    </location>
</feature>
<dbReference type="EMBL" id="VSWD01000004">
    <property type="protein sequence ID" value="KAK3104896.1"/>
    <property type="molecule type" value="Genomic_DNA"/>
</dbReference>
<evidence type="ECO:0000256" key="8">
    <source>
        <dbReference type="PROSITE-ProRule" id="PRU00276"/>
    </source>
</evidence>
<comment type="caution">
    <text evidence="8">Lacks conserved residue(s) required for the propagation of feature annotation.</text>
</comment>
<name>A0AA88YSW5_PINIB</name>